<accession>A0ABW4FJC8</accession>
<reference evidence="2" key="1">
    <citation type="journal article" date="2019" name="Int. J. Syst. Evol. Microbiol.">
        <title>The Global Catalogue of Microorganisms (GCM) 10K type strain sequencing project: providing services to taxonomists for standard genome sequencing and annotation.</title>
        <authorList>
            <consortium name="The Broad Institute Genomics Platform"/>
            <consortium name="The Broad Institute Genome Sequencing Center for Infectious Disease"/>
            <person name="Wu L."/>
            <person name="Ma J."/>
        </authorList>
    </citation>
    <scope>NUCLEOTIDE SEQUENCE [LARGE SCALE GENOMIC DNA]</scope>
    <source>
        <strain evidence="2">JCM 12165</strain>
    </source>
</reference>
<evidence type="ECO:0008006" key="3">
    <source>
        <dbReference type="Google" id="ProtNLM"/>
    </source>
</evidence>
<proteinExistence type="predicted"/>
<name>A0ABW4FJC8_9PSEU</name>
<dbReference type="Proteomes" id="UP001597145">
    <property type="component" value="Unassembled WGS sequence"/>
</dbReference>
<protein>
    <recommendedName>
        <fullName evidence="3">RNase VapC</fullName>
    </recommendedName>
</protein>
<evidence type="ECO:0000313" key="1">
    <source>
        <dbReference type="EMBL" id="MFD1529796.1"/>
    </source>
</evidence>
<gene>
    <name evidence="1" type="ORF">ACFSCY_10120</name>
</gene>
<dbReference type="SUPFAM" id="SSF88723">
    <property type="entry name" value="PIN domain-like"/>
    <property type="match status" value="1"/>
</dbReference>
<evidence type="ECO:0000313" key="2">
    <source>
        <dbReference type="Proteomes" id="UP001597145"/>
    </source>
</evidence>
<keyword evidence="2" id="KW-1185">Reference proteome</keyword>
<dbReference type="EMBL" id="JBHUCP010000005">
    <property type="protein sequence ID" value="MFD1529796.1"/>
    <property type="molecule type" value="Genomic_DNA"/>
</dbReference>
<sequence length="126" mass="13077">MIGGRVLDASAVVAFAAGHSVYAAALVWTAVEEGIVLTLPSTAVATAWSKLREKDHPVLEVLLHLPVSITDDLTAARARAIGALGGEQVNAHALLCARERGWALVTADASRYSGVDLAGVEVEPLP</sequence>
<organism evidence="1 2">
    <name type="scientific">Pseudonocardia aurantiaca</name>
    <dbReference type="NCBI Taxonomy" id="75290"/>
    <lineage>
        <taxon>Bacteria</taxon>
        <taxon>Bacillati</taxon>
        <taxon>Actinomycetota</taxon>
        <taxon>Actinomycetes</taxon>
        <taxon>Pseudonocardiales</taxon>
        <taxon>Pseudonocardiaceae</taxon>
        <taxon>Pseudonocardia</taxon>
    </lineage>
</organism>
<comment type="caution">
    <text evidence="1">The sequence shown here is derived from an EMBL/GenBank/DDBJ whole genome shotgun (WGS) entry which is preliminary data.</text>
</comment>
<dbReference type="RefSeq" id="WP_343982230.1">
    <property type="nucleotide sequence ID" value="NZ_BAAAJG010000015.1"/>
</dbReference>
<dbReference type="InterPro" id="IPR029060">
    <property type="entry name" value="PIN-like_dom_sf"/>
</dbReference>